<sequence length="259" mass="27779">MLRRPPPLRLDRLLRRPTVVILTALDLEYQAVRAHLDQPRSWQHPAGTFFEIGRPSPDAGWVAIVRTGEGNTPAALIAERAAWVFQPRAMFFVGTAGALNDTVALTDVVVATKVYAFHGGKAEGNDFLPRPQVFEAPHGLEQLAGHVARTFEWRGERAPVVHFKPIAAGEVLVNSRAGDLAEHLRRNYNDAVAVDMESVGVACAGHLNRSLPVLSIRGVSDHADGTKASVSRPDEAAMNAAAFALALAAAIQAPVGRAA</sequence>
<keyword evidence="3" id="KW-1185">Reference proteome</keyword>
<protein>
    <recommendedName>
        <fullName evidence="1">Nucleoside phosphorylase domain-containing protein</fullName>
    </recommendedName>
</protein>
<comment type="caution">
    <text evidence="2">The sequence shown here is derived from an EMBL/GenBank/DDBJ whole genome shotgun (WGS) entry which is preliminary data.</text>
</comment>
<organism evidence="2 3">
    <name type="scientific">Virgisporangium aliadipatigenens</name>
    <dbReference type="NCBI Taxonomy" id="741659"/>
    <lineage>
        <taxon>Bacteria</taxon>
        <taxon>Bacillati</taxon>
        <taxon>Actinomycetota</taxon>
        <taxon>Actinomycetes</taxon>
        <taxon>Micromonosporales</taxon>
        <taxon>Micromonosporaceae</taxon>
        <taxon>Virgisporangium</taxon>
    </lineage>
</organism>
<dbReference type="SUPFAM" id="SSF53167">
    <property type="entry name" value="Purine and uridine phosphorylases"/>
    <property type="match status" value="1"/>
</dbReference>
<dbReference type="GO" id="GO:0005829">
    <property type="term" value="C:cytosol"/>
    <property type="evidence" value="ECO:0007669"/>
    <property type="project" value="TreeGrafter"/>
</dbReference>
<dbReference type="PANTHER" id="PTHR46832:SF1">
    <property type="entry name" value="5'-METHYLTHIOADENOSINE_S-ADENOSYLHOMOCYSTEINE NUCLEOSIDASE"/>
    <property type="match status" value="1"/>
</dbReference>
<name>A0A8J4DT66_9ACTN</name>
<dbReference type="Proteomes" id="UP000619260">
    <property type="component" value="Unassembled WGS sequence"/>
</dbReference>
<accession>A0A8J4DT66</accession>
<proteinExistence type="predicted"/>
<dbReference type="GO" id="GO:0019284">
    <property type="term" value="P:L-methionine salvage from S-adenosylmethionine"/>
    <property type="evidence" value="ECO:0007669"/>
    <property type="project" value="TreeGrafter"/>
</dbReference>
<reference evidence="2" key="1">
    <citation type="submission" date="2021-01" db="EMBL/GenBank/DDBJ databases">
        <title>Whole genome shotgun sequence of Virgisporangium aliadipatigenens NBRC 105644.</title>
        <authorList>
            <person name="Komaki H."/>
            <person name="Tamura T."/>
        </authorList>
    </citation>
    <scope>NUCLEOTIDE SEQUENCE</scope>
    <source>
        <strain evidence="2">NBRC 105644</strain>
    </source>
</reference>
<dbReference type="InterPro" id="IPR000845">
    <property type="entry name" value="Nucleoside_phosphorylase_d"/>
</dbReference>
<dbReference type="Gene3D" id="3.40.50.1580">
    <property type="entry name" value="Nucleoside phosphorylase domain"/>
    <property type="match status" value="1"/>
</dbReference>
<evidence type="ECO:0000259" key="1">
    <source>
        <dbReference type="Pfam" id="PF01048"/>
    </source>
</evidence>
<dbReference type="PANTHER" id="PTHR46832">
    <property type="entry name" value="5'-METHYLTHIOADENOSINE/S-ADENOSYLHOMOCYSTEINE NUCLEOSIDASE"/>
    <property type="match status" value="1"/>
</dbReference>
<evidence type="ECO:0000313" key="3">
    <source>
        <dbReference type="Proteomes" id="UP000619260"/>
    </source>
</evidence>
<dbReference type="GO" id="GO:0009116">
    <property type="term" value="P:nucleoside metabolic process"/>
    <property type="evidence" value="ECO:0007669"/>
    <property type="project" value="InterPro"/>
</dbReference>
<gene>
    <name evidence="2" type="ORF">Val02_57970</name>
</gene>
<dbReference type="EMBL" id="BOPF01000023">
    <property type="protein sequence ID" value="GIJ48911.1"/>
    <property type="molecule type" value="Genomic_DNA"/>
</dbReference>
<dbReference type="RefSeq" id="WP_275415621.1">
    <property type="nucleotide sequence ID" value="NZ_BOPF01000023.1"/>
</dbReference>
<dbReference type="AlphaFoldDB" id="A0A8J4DT66"/>
<dbReference type="CDD" id="cd09008">
    <property type="entry name" value="MTAN"/>
    <property type="match status" value="1"/>
</dbReference>
<dbReference type="Pfam" id="PF01048">
    <property type="entry name" value="PNP_UDP_1"/>
    <property type="match status" value="1"/>
</dbReference>
<feature type="domain" description="Nucleoside phosphorylase" evidence="1">
    <location>
        <begin position="18"/>
        <end position="250"/>
    </location>
</feature>
<evidence type="ECO:0000313" key="2">
    <source>
        <dbReference type="EMBL" id="GIJ48911.1"/>
    </source>
</evidence>
<dbReference type="GO" id="GO:0008930">
    <property type="term" value="F:methylthioadenosine nucleosidase activity"/>
    <property type="evidence" value="ECO:0007669"/>
    <property type="project" value="TreeGrafter"/>
</dbReference>
<dbReference type="GO" id="GO:0008782">
    <property type="term" value="F:adenosylhomocysteine nucleosidase activity"/>
    <property type="evidence" value="ECO:0007669"/>
    <property type="project" value="TreeGrafter"/>
</dbReference>
<dbReference type="InterPro" id="IPR035994">
    <property type="entry name" value="Nucleoside_phosphorylase_sf"/>
</dbReference>